<dbReference type="STRING" id="1118202.SAMN05443429_11262"/>
<dbReference type="RefSeq" id="WP_143154105.1">
    <property type="nucleotide sequence ID" value="NZ_FQYI01000012.1"/>
</dbReference>
<evidence type="ECO:0000313" key="1">
    <source>
        <dbReference type="EMBL" id="SHJ21590.1"/>
    </source>
</evidence>
<protein>
    <submittedName>
        <fullName evidence="1">Uncharacterized protein</fullName>
    </submittedName>
</protein>
<organism evidence="1 2">
    <name type="scientific">Cruoricaptor ignavus</name>
    <dbReference type="NCBI Taxonomy" id="1118202"/>
    <lineage>
        <taxon>Bacteria</taxon>
        <taxon>Pseudomonadati</taxon>
        <taxon>Bacteroidota</taxon>
        <taxon>Flavobacteriia</taxon>
        <taxon>Flavobacteriales</taxon>
        <taxon>Weeksellaceae</taxon>
        <taxon>Cruoricaptor</taxon>
    </lineage>
</organism>
<accession>A0A1M6HHA4</accession>
<dbReference type="Proteomes" id="UP000184335">
    <property type="component" value="Unassembled WGS sequence"/>
</dbReference>
<keyword evidence="2" id="KW-1185">Reference proteome</keyword>
<dbReference type="AlphaFoldDB" id="A0A1M6HHA4"/>
<evidence type="ECO:0000313" key="2">
    <source>
        <dbReference type="Proteomes" id="UP000184335"/>
    </source>
</evidence>
<gene>
    <name evidence="1" type="ORF">SAMN05443429_11262</name>
</gene>
<name>A0A1M6HHA4_9FLAO</name>
<proteinExistence type="predicted"/>
<dbReference type="EMBL" id="FQYI01000012">
    <property type="protein sequence ID" value="SHJ21590.1"/>
    <property type="molecule type" value="Genomic_DNA"/>
</dbReference>
<reference evidence="1 2" key="1">
    <citation type="submission" date="2016-11" db="EMBL/GenBank/DDBJ databases">
        <authorList>
            <person name="Jaros S."/>
            <person name="Januszkiewicz K."/>
            <person name="Wedrychowicz H."/>
        </authorList>
    </citation>
    <scope>NUCLEOTIDE SEQUENCE [LARGE SCALE GENOMIC DNA]</scope>
    <source>
        <strain evidence="1 2">DSM 25479</strain>
    </source>
</reference>
<sequence length="70" mass="8756">MDLHEERLRLEKADELLDLIELAYSRLETHKENYRRFFEMPKIAAKCEHDFDITKRAISRLENRYRRIYR</sequence>